<comment type="subunit">
    <text evidence="7">Part of the 30S ribosomal subunit. Contacts protein S5. The interaction surface between S4 and S5 is involved in control of translational fidelity.</text>
</comment>
<evidence type="ECO:0000256" key="2">
    <source>
        <dbReference type="ARBA" id="ARBA00022730"/>
    </source>
</evidence>
<dbReference type="GeneID" id="20357990"/>
<dbReference type="InterPro" id="IPR005709">
    <property type="entry name" value="Ribosomal_uS4_bac-type"/>
</dbReference>
<dbReference type="InterPro" id="IPR036986">
    <property type="entry name" value="S4_RNA-bd_sf"/>
</dbReference>
<dbReference type="PANTHER" id="PTHR11831:SF4">
    <property type="entry name" value="SMALL RIBOSOMAL SUBUNIT PROTEIN US4M"/>
    <property type="match status" value="1"/>
</dbReference>
<comment type="similarity">
    <text evidence="1 7">Belongs to the universal ribosomal protein uS4 family.</text>
</comment>
<dbReference type="GO" id="GO:0042274">
    <property type="term" value="P:ribosomal small subunit biogenesis"/>
    <property type="evidence" value="ECO:0007669"/>
    <property type="project" value="TreeGrafter"/>
</dbReference>
<dbReference type="SMART" id="SM01390">
    <property type="entry name" value="Ribosomal_S4"/>
    <property type="match status" value="1"/>
</dbReference>
<evidence type="ECO:0000256" key="5">
    <source>
        <dbReference type="ARBA" id="ARBA00023274"/>
    </source>
</evidence>
<dbReference type="InterPro" id="IPR001912">
    <property type="entry name" value="Ribosomal_uS4_N"/>
</dbReference>
<evidence type="ECO:0000256" key="1">
    <source>
        <dbReference type="ARBA" id="ARBA00007465"/>
    </source>
</evidence>
<evidence type="ECO:0000256" key="3">
    <source>
        <dbReference type="ARBA" id="ARBA00022884"/>
    </source>
</evidence>
<dbReference type="NCBIfam" id="TIGR01017">
    <property type="entry name" value="rpsD_bact"/>
    <property type="match status" value="1"/>
</dbReference>
<dbReference type="Gene3D" id="3.10.290.10">
    <property type="entry name" value="RNA-binding S4 domain"/>
    <property type="match status" value="1"/>
</dbReference>
<keyword evidence="2 7" id="KW-0699">rRNA-binding</keyword>
<dbReference type="InterPro" id="IPR022801">
    <property type="entry name" value="Ribosomal_uS4"/>
</dbReference>
<evidence type="ECO:0000259" key="9">
    <source>
        <dbReference type="SMART" id="SM01390"/>
    </source>
</evidence>
<evidence type="ECO:0000256" key="6">
    <source>
        <dbReference type="ARBA" id="ARBA00035158"/>
    </source>
</evidence>
<geneLocation type="chloroplast" evidence="10"/>
<dbReference type="InterPro" id="IPR002942">
    <property type="entry name" value="S4_RNA-bd"/>
</dbReference>
<keyword evidence="4 7" id="KW-0689">Ribosomal protein</keyword>
<sequence>MSRYRGPRVKVLRKFIERANRSQTTTGNGQILPGFSTKVPRKQVGPGQHGAMLLRKKRSDYGQRLLEKQKLRYNYGITEKQLVQYVKVALRSKEATGFALLQQLEMRLDTIIFNFGLAPTIPSARQLINHGHIRVNGKKVTIPSYQCQPGENVGFLTDKFLQTAKENNGGSIKINNSQTHLSWDEQTNKGTILGFAARSSVLLNINELLVVEFYSRKL</sequence>
<proteinExistence type="inferred from homology"/>
<comment type="function">
    <text evidence="7">With S5 and S12 plays an important role in translational accuracy.</text>
</comment>
<dbReference type="PANTHER" id="PTHR11831">
    <property type="entry name" value="30S 40S RIBOSOMAL PROTEIN"/>
    <property type="match status" value="1"/>
</dbReference>
<evidence type="ECO:0000256" key="4">
    <source>
        <dbReference type="ARBA" id="ARBA00022980"/>
    </source>
</evidence>
<dbReference type="SMART" id="SM00363">
    <property type="entry name" value="S4"/>
    <property type="match status" value="1"/>
</dbReference>
<accession>A0A088CJY7</accession>
<dbReference type="FunFam" id="3.10.290.10:FF:000001">
    <property type="entry name" value="30S ribosomal protein S4"/>
    <property type="match status" value="1"/>
</dbReference>
<dbReference type="GO" id="GO:0003735">
    <property type="term" value="F:structural constituent of ribosome"/>
    <property type="evidence" value="ECO:0007669"/>
    <property type="project" value="InterPro"/>
</dbReference>
<dbReference type="GO" id="GO:0019843">
    <property type="term" value="F:rRNA binding"/>
    <property type="evidence" value="ECO:0007669"/>
    <property type="project" value="UniProtKB-UniRule"/>
</dbReference>
<dbReference type="PROSITE" id="PS50889">
    <property type="entry name" value="S4"/>
    <property type="match status" value="1"/>
</dbReference>
<gene>
    <name evidence="7 10" type="primary">rps4</name>
</gene>
<keyword evidence="10" id="KW-0150">Chloroplast</keyword>
<dbReference type="CDD" id="cd00165">
    <property type="entry name" value="S4"/>
    <property type="match status" value="1"/>
</dbReference>
<dbReference type="SUPFAM" id="SSF55174">
    <property type="entry name" value="Alpha-L RNA-binding motif"/>
    <property type="match status" value="1"/>
</dbReference>
<evidence type="ECO:0000313" key="10">
    <source>
        <dbReference type="EMBL" id="AID67567.1"/>
    </source>
</evidence>
<dbReference type="NCBIfam" id="NF003717">
    <property type="entry name" value="PRK05327.1"/>
    <property type="match status" value="1"/>
</dbReference>
<reference evidence="10" key="1">
    <citation type="journal article" date="2014" name="BMC Genomics">
        <title>Six newly sequenced chloroplast genomes from prasinophyte green algae provide insights into the relationships among prasinophyte lineages and the diversity of streamlined genome architecture in picoplanktonic species.</title>
        <authorList>
            <person name="Lemieux C."/>
            <person name="Otis C."/>
            <person name="Turmel M."/>
        </authorList>
    </citation>
    <scope>NUCLEOTIDE SEQUENCE</scope>
</reference>
<dbReference type="GO" id="GO:0006412">
    <property type="term" value="P:translation"/>
    <property type="evidence" value="ECO:0007669"/>
    <property type="project" value="UniProtKB-UniRule"/>
</dbReference>
<keyword evidence="10" id="KW-0934">Plastid</keyword>
<feature type="domain" description="Small ribosomal subunit protein uS4 N-terminal" evidence="9">
    <location>
        <begin position="3"/>
        <end position="105"/>
    </location>
</feature>
<name>A0A088CJY7_9VIRI</name>
<dbReference type="Pfam" id="PF00163">
    <property type="entry name" value="Ribosomal_S4"/>
    <property type="match status" value="1"/>
</dbReference>
<dbReference type="RefSeq" id="YP_009057471.1">
    <property type="nucleotide sequence ID" value="NC_024817.1"/>
</dbReference>
<dbReference type="AlphaFoldDB" id="A0A088CJY7"/>
<evidence type="ECO:0000259" key="8">
    <source>
        <dbReference type="SMART" id="SM00363"/>
    </source>
</evidence>
<dbReference type="EMBL" id="KJ746598">
    <property type="protein sequence ID" value="AID67567.1"/>
    <property type="molecule type" value="Genomic_DNA"/>
</dbReference>
<dbReference type="HAMAP" id="MF_01306_B">
    <property type="entry name" value="Ribosomal_uS4_B"/>
    <property type="match status" value="1"/>
</dbReference>
<comment type="function">
    <text evidence="7">One of the primary rRNA binding proteins, it binds directly to 16S rRNA where it nucleates assembly of the body of the 30S subunit.</text>
</comment>
<dbReference type="Gene3D" id="1.10.1050.10">
    <property type="entry name" value="Ribosomal Protein S4 Delta 41, Chain A, domain 1"/>
    <property type="match status" value="1"/>
</dbReference>
<keyword evidence="3 7" id="KW-0694">RNA-binding</keyword>
<feature type="domain" description="RNA-binding S4" evidence="8">
    <location>
        <begin position="106"/>
        <end position="166"/>
    </location>
</feature>
<protein>
    <recommendedName>
        <fullName evidence="6 7">Small ribosomal subunit protein uS4c</fullName>
    </recommendedName>
</protein>
<comment type="subcellular location">
    <subcellularLocation>
        <location evidence="7">Plastid</location>
        <location evidence="7">Chloroplast</location>
    </subcellularLocation>
</comment>
<dbReference type="Pfam" id="PF01479">
    <property type="entry name" value="S4"/>
    <property type="match status" value="1"/>
</dbReference>
<dbReference type="GO" id="GO:0009507">
    <property type="term" value="C:chloroplast"/>
    <property type="evidence" value="ECO:0007669"/>
    <property type="project" value="UniProtKB-SubCell"/>
</dbReference>
<organism evidence="10">
    <name type="scientific">Prasinoderma coloniale</name>
    <dbReference type="NCBI Taxonomy" id="156133"/>
    <lineage>
        <taxon>Eukaryota</taxon>
        <taxon>Viridiplantae</taxon>
        <taxon>Prasinodermophyta</taxon>
        <taxon>Prasinodermophyceae</taxon>
        <taxon>Prasinodermales</taxon>
        <taxon>Prasinodermaceae</taxon>
        <taxon>Prasinoderma</taxon>
    </lineage>
</organism>
<evidence type="ECO:0000256" key="7">
    <source>
        <dbReference type="HAMAP-Rule" id="MF_01306"/>
    </source>
</evidence>
<keyword evidence="5 7" id="KW-0687">Ribonucleoprotein</keyword>
<dbReference type="GO" id="GO:0015935">
    <property type="term" value="C:small ribosomal subunit"/>
    <property type="evidence" value="ECO:0007669"/>
    <property type="project" value="InterPro"/>
</dbReference>